<comment type="caution">
    <text evidence="1">The sequence shown here is derived from an EMBL/GenBank/DDBJ whole genome shotgun (WGS) entry which is preliminary data.</text>
</comment>
<dbReference type="AlphaFoldDB" id="A0A840VR77"/>
<dbReference type="EMBL" id="JACHFJ010000003">
    <property type="protein sequence ID" value="MBB5372792.1"/>
    <property type="molecule type" value="Genomic_DNA"/>
</dbReference>
<name>A0A840VR77_9PROT</name>
<protein>
    <submittedName>
        <fullName evidence="1">Uncharacterized protein</fullName>
    </submittedName>
</protein>
<organism evidence="1 2">
    <name type="scientific">Acidocella aromatica</name>
    <dbReference type="NCBI Taxonomy" id="1303579"/>
    <lineage>
        <taxon>Bacteria</taxon>
        <taxon>Pseudomonadati</taxon>
        <taxon>Pseudomonadota</taxon>
        <taxon>Alphaproteobacteria</taxon>
        <taxon>Acetobacterales</taxon>
        <taxon>Acidocellaceae</taxon>
        <taxon>Acidocella</taxon>
    </lineage>
</organism>
<keyword evidence="2" id="KW-1185">Reference proteome</keyword>
<gene>
    <name evidence="1" type="ORF">HNP71_001043</name>
</gene>
<dbReference type="RefSeq" id="WP_183265814.1">
    <property type="nucleotide sequence ID" value="NZ_JACHFJ010000003.1"/>
</dbReference>
<reference evidence="1 2" key="1">
    <citation type="submission" date="2020-08" db="EMBL/GenBank/DDBJ databases">
        <title>Genomic Encyclopedia of Type Strains, Phase IV (KMG-IV): sequencing the most valuable type-strain genomes for metagenomic binning, comparative biology and taxonomic classification.</title>
        <authorList>
            <person name="Goeker M."/>
        </authorList>
    </citation>
    <scope>NUCLEOTIDE SEQUENCE [LARGE SCALE GENOMIC DNA]</scope>
    <source>
        <strain evidence="1 2">DSM 27026</strain>
    </source>
</reference>
<proteinExistence type="predicted"/>
<dbReference type="Proteomes" id="UP000553706">
    <property type="component" value="Unassembled WGS sequence"/>
</dbReference>
<sequence length="169" mass="17090">MSSIVCPSRCLAAQHGFSPVAAQAAHGYTGTMRALVLLAVLPLAACSLPGRETLAPNPVAPQASEIAATDAFTGRIPLVTIQPGTTDFAAPLKSAVAQALAIKPQAAFEVTAQAPQGIAPDDAVTFLQNLAPLASIVAQSIRADGVAADRVTLAARTGGQAPVILVYVK</sequence>
<evidence type="ECO:0000313" key="1">
    <source>
        <dbReference type="EMBL" id="MBB5372792.1"/>
    </source>
</evidence>
<accession>A0A840VR77</accession>
<evidence type="ECO:0000313" key="2">
    <source>
        <dbReference type="Proteomes" id="UP000553706"/>
    </source>
</evidence>